<gene>
    <name evidence="1" type="ORF">ANBU17_13680</name>
</gene>
<reference evidence="1" key="1">
    <citation type="submission" date="2020-06" db="EMBL/GenBank/DDBJ databases">
        <title>Characterization of fructooligosaccharide metabolism and fructooligosaccharide-degrading enzymes in human commensal butyrate producers.</title>
        <authorList>
            <person name="Tanno H."/>
            <person name="Fujii T."/>
            <person name="Hirano K."/>
            <person name="Maeno S."/>
            <person name="Tonozuka T."/>
            <person name="Sakamoto M."/>
            <person name="Ohkuma M."/>
            <person name="Tochio T."/>
            <person name="Endo A."/>
        </authorList>
    </citation>
    <scope>NUCLEOTIDE SEQUENCE</scope>
    <source>
        <strain evidence="1">JCM 17466</strain>
    </source>
</reference>
<proteinExistence type="predicted"/>
<sequence length="96" mass="11151">MTVFDILTELQEKAFHDEKIRQELLETRQAEEPLFAFCKKCQELGYELYPMELVNAGEEFYASMKRSTNGGGENSPKLEGEDDLYELFFAAIEEKE</sequence>
<organism evidence="1 2">
    <name type="scientific">Anaerostipes butyraticus</name>
    <dbReference type="NCBI Taxonomy" id="645466"/>
    <lineage>
        <taxon>Bacteria</taxon>
        <taxon>Bacillati</taxon>
        <taxon>Bacillota</taxon>
        <taxon>Clostridia</taxon>
        <taxon>Lachnospirales</taxon>
        <taxon>Lachnospiraceae</taxon>
        <taxon>Anaerostipes</taxon>
    </lineage>
</organism>
<evidence type="ECO:0000313" key="2">
    <source>
        <dbReference type="Proteomes" id="UP000613208"/>
    </source>
</evidence>
<keyword evidence="2" id="KW-1185">Reference proteome</keyword>
<evidence type="ECO:0008006" key="3">
    <source>
        <dbReference type="Google" id="ProtNLM"/>
    </source>
</evidence>
<dbReference type="AlphaFoldDB" id="A0A916Q8I2"/>
<dbReference type="EMBL" id="BLYI01000027">
    <property type="protein sequence ID" value="GFO85021.1"/>
    <property type="molecule type" value="Genomic_DNA"/>
</dbReference>
<evidence type="ECO:0000313" key="1">
    <source>
        <dbReference type="EMBL" id="GFO85021.1"/>
    </source>
</evidence>
<accession>A0A916Q8I2</accession>
<name>A0A916Q8I2_9FIRM</name>
<dbReference type="Proteomes" id="UP000613208">
    <property type="component" value="Unassembled WGS sequence"/>
</dbReference>
<comment type="caution">
    <text evidence="1">The sequence shown here is derived from an EMBL/GenBank/DDBJ whole genome shotgun (WGS) entry which is preliminary data.</text>
</comment>
<dbReference type="RefSeq" id="WP_201310720.1">
    <property type="nucleotide sequence ID" value="NZ_BLYI01000027.1"/>
</dbReference>
<protein>
    <recommendedName>
        <fullName evidence="3">Nif11 domain-containing protein</fullName>
    </recommendedName>
</protein>